<dbReference type="Proteomes" id="UP000255355">
    <property type="component" value="Unassembled WGS sequence"/>
</dbReference>
<accession>A0A370HFV9</accession>
<dbReference type="OrthoDB" id="4506116at2"/>
<dbReference type="SUPFAM" id="SSF48452">
    <property type="entry name" value="TPR-like"/>
    <property type="match status" value="1"/>
</dbReference>
<keyword evidence="2" id="KW-0472">Membrane</keyword>
<evidence type="ECO:0008006" key="5">
    <source>
        <dbReference type="Google" id="ProtNLM"/>
    </source>
</evidence>
<evidence type="ECO:0000256" key="2">
    <source>
        <dbReference type="SAM" id="Phobius"/>
    </source>
</evidence>
<feature type="transmembrane region" description="Helical" evidence="2">
    <location>
        <begin position="69"/>
        <end position="91"/>
    </location>
</feature>
<evidence type="ECO:0000313" key="3">
    <source>
        <dbReference type="EMBL" id="RDI55630.1"/>
    </source>
</evidence>
<reference evidence="3 4" key="1">
    <citation type="submission" date="2018-07" db="EMBL/GenBank/DDBJ databases">
        <title>Genomic Encyclopedia of Type Strains, Phase IV (KMG-IV): sequencing the most valuable type-strain genomes for metagenomic binning, comparative biology and taxonomic classification.</title>
        <authorList>
            <person name="Goeker M."/>
        </authorList>
    </citation>
    <scope>NUCLEOTIDE SEQUENCE [LARGE SCALE GENOMIC DNA]</scope>
    <source>
        <strain evidence="3 4">DSM 44952</strain>
    </source>
</reference>
<dbReference type="STRING" id="1210089.GCA_001613165_06718"/>
<comment type="caution">
    <text evidence="3">The sequence shown here is derived from an EMBL/GenBank/DDBJ whole genome shotgun (WGS) entry which is preliminary data.</text>
</comment>
<dbReference type="AlphaFoldDB" id="A0A370HFV9"/>
<feature type="region of interest" description="Disordered" evidence="1">
    <location>
        <begin position="555"/>
        <end position="583"/>
    </location>
</feature>
<feature type="transmembrane region" description="Helical" evidence="2">
    <location>
        <begin position="29"/>
        <end position="49"/>
    </location>
</feature>
<dbReference type="RefSeq" id="WP_068029184.1">
    <property type="nucleotide sequence ID" value="NZ_QQAZ01000001.1"/>
</dbReference>
<gene>
    <name evidence="3" type="ORF">DFR68_101464</name>
</gene>
<evidence type="ECO:0000313" key="4">
    <source>
        <dbReference type="Proteomes" id="UP000255355"/>
    </source>
</evidence>
<keyword evidence="2" id="KW-1133">Transmembrane helix</keyword>
<dbReference type="EMBL" id="QQAZ01000001">
    <property type="protein sequence ID" value="RDI55630.1"/>
    <property type="molecule type" value="Genomic_DNA"/>
</dbReference>
<sequence length="608" mass="66648">MTSFSGQGGDADRRAGAESSLDVIAKSSAWQGFLGGASVIATSILLEVLSKLLESWVDESRMLVSVSSWLSRVAALIVALAVGYLAWRWLAEKRRRWRQEREIHLTADLVPPGPDVAPGRSGSSPGRIPPTEVAEGEAAEGDSPREVHLDPVDAAVWTVLRQLPFEEYEAAALYEMVSAMVTVTVRLPMRVQPDGGSAQGVLEQLAAAGVLRRAERDRVVVLRDPPPETPDADLVAGSEWRAAVPALIRHHADRARRWAVALDSVRLGGGARRWFEQEEQQLRRVLSGCRAMAAGGSLPGGVAELVEIADALDVWYARNGWSAARNGVAEDIAMIIEGSRSTRAGEFAIEHELAEIRAARHDSGPSVTRLHRYHAGLSARRAQRDALRALEWALADTHRRQGGPSTDPEGDRFAAAEKLLERAWKLLPRKDVAGEVGVLIDLSVVHLHQGRVDAARNRLAVAESLARGGRDPAGAAQVLETLGVLWWIRGEPRRALRYWQRALTRYRELDHALGIARCLQHLGSAMRIAPEYGGLLLRGEPNRRTVWREASGWLAESEAMRPEPERAEPDRPAPPPPAHAENDRIRALLGDQGSRRIRHWPETGTDDG</sequence>
<evidence type="ECO:0000256" key="1">
    <source>
        <dbReference type="SAM" id="MobiDB-lite"/>
    </source>
</evidence>
<feature type="compositionally biased region" description="Basic and acidic residues" evidence="1">
    <location>
        <begin position="558"/>
        <end position="571"/>
    </location>
</feature>
<keyword evidence="4" id="KW-1185">Reference proteome</keyword>
<dbReference type="Gene3D" id="1.25.40.10">
    <property type="entry name" value="Tetratricopeptide repeat domain"/>
    <property type="match status" value="1"/>
</dbReference>
<keyword evidence="2" id="KW-0812">Transmembrane</keyword>
<organism evidence="3 4">
    <name type="scientific">Nocardia mexicana</name>
    <dbReference type="NCBI Taxonomy" id="279262"/>
    <lineage>
        <taxon>Bacteria</taxon>
        <taxon>Bacillati</taxon>
        <taxon>Actinomycetota</taxon>
        <taxon>Actinomycetes</taxon>
        <taxon>Mycobacteriales</taxon>
        <taxon>Nocardiaceae</taxon>
        <taxon>Nocardia</taxon>
    </lineage>
</organism>
<feature type="region of interest" description="Disordered" evidence="1">
    <location>
        <begin position="108"/>
        <end position="145"/>
    </location>
</feature>
<proteinExistence type="predicted"/>
<protein>
    <recommendedName>
        <fullName evidence="5">Tetratricopeptide repeat protein</fullName>
    </recommendedName>
</protein>
<name>A0A370HFV9_9NOCA</name>
<dbReference type="InterPro" id="IPR011990">
    <property type="entry name" value="TPR-like_helical_dom_sf"/>
</dbReference>